<comment type="caution">
    <text evidence="2">The sequence shown here is derived from an EMBL/GenBank/DDBJ whole genome shotgun (WGS) entry which is preliminary data.</text>
</comment>
<reference evidence="2" key="1">
    <citation type="submission" date="2023-07" db="EMBL/GenBank/DDBJ databases">
        <title>Degradation of tert-butanol by M. austroafricanum TBA100.</title>
        <authorList>
            <person name="Helbich S."/>
            <person name="Vainshtein Y."/>
        </authorList>
    </citation>
    <scope>NUCLEOTIDE SEQUENCE</scope>
    <source>
        <strain evidence="2">TBA100</strain>
    </source>
</reference>
<feature type="chain" id="PRO_5045487311" description="PASTA domain-containing protein" evidence="1">
    <location>
        <begin position="28"/>
        <end position="98"/>
    </location>
</feature>
<keyword evidence="3" id="KW-1185">Reference proteome</keyword>
<protein>
    <recommendedName>
        <fullName evidence="4">PASTA domain-containing protein</fullName>
    </recommendedName>
</protein>
<dbReference type="EMBL" id="JAUHTC010000098">
    <property type="protein sequence ID" value="MDN4522147.1"/>
    <property type="molecule type" value="Genomic_DNA"/>
</dbReference>
<dbReference type="Proteomes" id="UP001172687">
    <property type="component" value="Unassembled WGS sequence"/>
</dbReference>
<name>A0ABT8HN11_MYCAO</name>
<feature type="signal peptide" evidence="1">
    <location>
        <begin position="1"/>
        <end position="27"/>
    </location>
</feature>
<evidence type="ECO:0000313" key="2">
    <source>
        <dbReference type="EMBL" id="MDN4522147.1"/>
    </source>
</evidence>
<evidence type="ECO:0000313" key="3">
    <source>
        <dbReference type="Proteomes" id="UP001172687"/>
    </source>
</evidence>
<evidence type="ECO:0008006" key="4">
    <source>
        <dbReference type="Google" id="ProtNLM"/>
    </source>
</evidence>
<evidence type="ECO:0000256" key="1">
    <source>
        <dbReference type="SAM" id="SignalP"/>
    </source>
</evidence>
<sequence length="98" mass="10312">MKKFPKFLAASLLPLGAALAVAAPAQADTAASTINQLRSQGYDVRISRVGNAPLDQCTVASVRSLPVVAQPFPVDDDDTNVFTVQPKQKVNVTLDCSA</sequence>
<accession>A0ABT8HN11</accession>
<proteinExistence type="predicted"/>
<gene>
    <name evidence="2" type="ORF">QYF68_30645</name>
</gene>
<keyword evidence="1" id="KW-0732">Signal</keyword>
<dbReference type="RefSeq" id="WP_011781855.1">
    <property type="nucleotide sequence ID" value="NZ_CP070380.1"/>
</dbReference>
<organism evidence="2 3">
    <name type="scientific">Mycolicibacterium austroafricanum</name>
    <name type="common">Mycobacterium austroafricanum</name>
    <dbReference type="NCBI Taxonomy" id="39687"/>
    <lineage>
        <taxon>Bacteria</taxon>
        <taxon>Bacillati</taxon>
        <taxon>Actinomycetota</taxon>
        <taxon>Actinomycetes</taxon>
        <taxon>Mycobacteriales</taxon>
        <taxon>Mycobacteriaceae</taxon>
        <taxon>Mycolicibacterium</taxon>
    </lineage>
</organism>